<evidence type="ECO:0000313" key="3">
    <source>
        <dbReference type="Proteomes" id="UP000799444"/>
    </source>
</evidence>
<proteinExistence type="predicted"/>
<evidence type="ECO:0000259" key="1">
    <source>
        <dbReference type="Pfam" id="PF26652"/>
    </source>
</evidence>
<protein>
    <recommendedName>
        <fullName evidence="1">Probable double zinc ribbon domain-containing protein</fullName>
    </recommendedName>
</protein>
<feature type="domain" description="Probable double zinc ribbon" evidence="1">
    <location>
        <begin position="37"/>
        <end position="190"/>
    </location>
</feature>
<organism evidence="2 3">
    <name type="scientific">Polyplosphaeria fusca</name>
    <dbReference type="NCBI Taxonomy" id="682080"/>
    <lineage>
        <taxon>Eukaryota</taxon>
        <taxon>Fungi</taxon>
        <taxon>Dikarya</taxon>
        <taxon>Ascomycota</taxon>
        <taxon>Pezizomycotina</taxon>
        <taxon>Dothideomycetes</taxon>
        <taxon>Pleosporomycetidae</taxon>
        <taxon>Pleosporales</taxon>
        <taxon>Tetraplosphaeriaceae</taxon>
        <taxon>Polyplosphaeria</taxon>
    </lineage>
</organism>
<sequence>MFEYPPGAKNGLSAPDVSSAATAASTHPDQQVYNIDGFWTCSTCSARNTLLYRAGEHPFAQMRCKAPHCDQIWNLQCQTTSVIRRFASKAGDPVAVPALDGLHKQPEHIPYFCMCSGCGQTWRAQKATKIQKLKAKVYKDRRASDGVEGDVQIPEQRLLRFEGTECACGAVQDADTWPRFSIRHDPAFRLGDAASVYYYLPREE</sequence>
<dbReference type="AlphaFoldDB" id="A0A9P4R6U1"/>
<dbReference type="EMBL" id="ML996100">
    <property type="protein sequence ID" value="KAF2740328.1"/>
    <property type="molecule type" value="Genomic_DNA"/>
</dbReference>
<dbReference type="Pfam" id="PF26652">
    <property type="entry name" value="Zn_ribbon_double"/>
    <property type="match status" value="1"/>
</dbReference>
<dbReference type="InterPro" id="IPR058253">
    <property type="entry name" value="Zn_ribbon_double"/>
</dbReference>
<dbReference type="Proteomes" id="UP000799444">
    <property type="component" value="Unassembled WGS sequence"/>
</dbReference>
<name>A0A9P4R6U1_9PLEO</name>
<keyword evidence="3" id="KW-1185">Reference proteome</keyword>
<reference evidence="2" key="1">
    <citation type="journal article" date="2020" name="Stud. Mycol.">
        <title>101 Dothideomycetes genomes: a test case for predicting lifestyles and emergence of pathogens.</title>
        <authorList>
            <person name="Haridas S."/>
            <person name="Albert R."/>
            <person name="Binder M."/>
            <person name="Bloem J."/>
            <person name="Labutti K."/>
            <person name="Salamov A."/>
            <person name="Andreopoulos B."/>
            <person name="Baker S."/>
            <person name="Barry K."/>
            <person name="Bills G."/>
            <person name="Bluhm B."/>
            <person name="Cannon C."/>
            <person name="Castanera R."/>
            <person name="Culley D."/>
            <person name="Daum C."/>
            <person name="Ezra D."/>
            <person name="Gonzalez J."/>
            <person name="Henrissat B."/>
            <person name="Kuo A."/>
            <person name="Liang C."/>
            <person name="Lipzen A."/>
            <person name="Lutzoni F."/>
            <person name="Magnuson J."/>
            <person name="Mondo S."/>
            <person name="Nolan M."/>
            <person name="Ohm R."/>
            <person name="Pangilinan J."/>
            <person name="Park H.-J."/>
            <person name="Ramirez L."/>
            <person name="Alfaro M."/>
            <person name="Sun H."/>
            <person name="Tritt A."/>
            <person name="Yoshinaga Y."/>
            <person name="Zwiers L.-H."/>
            <person name="Turgeon B."/>
            <person name="Goodwin S."/>
            <person name="Spatafora J."/>
            <person name="Crous P."/>
            <person name="Grigoriev I."/>
        </authorList>
    </citation>
    <scope>NUCLEOTIDE SEQUENCE</scope>
    <source>
        <strain evidence="2">CBS 125425</strain>
    </source>
</reference>
<gene>
    <name evidence="2" type="ORF">EJ04DRAFT_518654</name>
</gene>
<evidence type="ECO:0000313" key="2">
    <source>
        <dbReference type="EMBL" id="KAF2740328.1"/>
    </source>
</evidence>
<accession>A0A9P4R6U1</accession>
<comment type="caution">
    <text evidence="2">The sequence shown here is derived from an EMBL/GenBank/DDBJ whole genome shotgun (WGS) entry which is preliminary data.</text>
</comment>
<dbReference type="OrthoDB" id="3793432at2759"/>